<dbReference type="Proteomes" id="UP000683360">
    <property type="component" value="Unassembled WGS sequence"/>
</dbReference>
<evidence type="ECO:0000313" key="1">
    <source>
        <dbReference type="EMBL" id="CAG2198993.1"/>
    </source>
</evidence>
<sequence>MKFFWGDSFDKSLRNLRSMLKNEKLEEYTQWNVPRTVEEPVYLDFDIEAQFLENDNIMADQLEQISNTLTKHLNGNGSYNSITATLLPICLDSEGNVYVTDLNTNTVVVVSADGRQYREILTESNGLNCPRGIYFEKPENVLVVCNRQDGQAFLFDVKETNVNDEHFILE</sequence>
<keyword evidence="2" id="KW-1185">Reference proteome</keyword>
<protein>
    <submittedName>
        <fullName evidence="1">Uncharacterized protein</fullName>
    </submittedName>
</protein>
<dbReference type="OrthoDB" id="6103839at2759"/>
<dbReference type="EMBL" id="CAJPWZ010000706">
    <property type="protein sequence ID" value="CAG2198993.1"/>
    <property type="molecule type" value="Genomic_DNA"/>
</dbReference>
<reference evidence="1" key="1">
    <citation type="submission" date="2021-03" db="EMBL/GenBank/DDBJ databases">
        <authorList>
            <person name="Bekaert M."/>
        </authorList>
    </citation>
    <scope>NUCLEOTIDE SEQUENCE</scope>
</reference>
<accession>A0A8S3QTF1</accession>
<dbReference type="SUPFAM" id="SSF63829">
    <property type="entry name" value="Calcium-dependent phosphotriesterase"/>
    <property type="match status" value="1"/>
</dbReference>
<dbReference type="Gene3D" id="2.120.10.30">
    <property type="entry name" value="TolB, C-terminal domain"/>
    <property type="match status" value="1"/>
</dbReference>
<name>A0A8S3QTF1_MYTED</name>
<dbReference type="AlphaFoldDB" id="A0A8S3QTF1"/>
<organism evidence="1 2">
    <name type="scientific">Mytilus edulis</name>
    <name type="common">Blue mussel</name>
    <dbReference type="NCBI Taxonomy" id="6550"/>
    <lineage>
        <taxon>Eukaryota</taxon>
        <taxon>Metazoa</taxon>
        <taxon>Spiralia</taxon>
        <taxon>Lophotrochozoa</taxon>
        <taxon>Mollusca</taxon>
        <taxon>Bivalvia</taxon>
        <taxon>Autobranchia</taxon>
        <taxon>Pteriomorphia</taxon>
        <taxon>Mytilida</taxon>
        <taxon>Mytiloidea</taxon>
        <taxon>Mytilidae</taxon>
        <taxon>Mytilinae</taxon>
        <taxon>Mytilus</taxon>
    </lineage>
</organism>
<dbReference type="InterPro" id="IPR011042">
    <property type="entry name" value="6-blade_b-propeller_TolB-like"/>
</dbReference>
<proteinExistence type="predicted"/>
<gene>
    <name evidence="1" type="ORF">MEDL_13710</name>
</gene>
<comment type="caution">
    <text evidence="1">The sequence shown here is derived from an EMBL/GenBank/DDBJ whole genome shotgun (WGS) entry which is preliminary data.</text>
</comment>
<evidence type="ECO:0000313" key="2">
    <source>
        <dbReference type="Proteomes" id="UP000683360"/>
    </source>
</evidence>